<dbReference type="PANTHER" id="PTHR43300">
    <property type="entry name" value="ACETYLTRANSFERASE"/>
    <property type="match status" value="1"/>
</dbReference>
<dbReference type="RefSeq" id="WP_146982867.1">
    <property type="nucleotide sequence ID" value="NZ_VOSM01000012.1"/>
</dbReference>
<dbReference type="Pfam" id="PF17836">
    <property type="entry name" value="PglD_N"/>
    <property type="match status" value="1"/>
</dbReference>
<evidence type="ECO:0000256" key="1">
    <source>
        <dbReference type="ARBA" id="ARBA00022823"/>
    </source>
</evidence>
<dbReference type="AlphaFoldDB" id="A0A5C6X106"/>
<dbReference type="Pfam" id="PF00132">
    <property type="entry name" value="Hexapep"/>
    <property type="match status" value="1"/>
</dbReference>
<dbReference type="PANTHER" id="PTHR43300:SF7">
    <property type="entry name" value="UDP-N-ACETYLBACILLOSAMINE N-ACETYLTRANSFERASE"/>
    <property type="match status" value="1"/>
</dbReference>
<dbReference type="InterPro" id="IPR000089">
    <property type="entry name" value="Biotin_lipoyl"/>
</dbReference>
<dbReference type="NCBIfam" id="TIGR03570">
    <property type="entry name" value="NeuD_NnaD"/>
    <property type="match status" value="1"/>
</dbReference>
<accession>A0A5C6X106</accession>
<organism evidence="5 6">
    <name type="scientific">Lujinxingia vulgaris</name>
    <dbReference type="NCBI Taxonomy" id="2600176"/>
    <lineage>
        <taxon>Bacteria</taxon>
        <taxon>Deltaproteobacteria</taxon>
        <taxon>Bradymonadales</taxon>
        <taxon>Lujinxingiaceae</taxon>
        <taxon>Lujinxingia</taxon>
    </lineage>
</organism>
<feature type="active site" description="Proton acceptor" evidence="2">
    <location>
        <position position="306"/>
    </location>
</feature>
<dbReference type="PROSITE" id="PS00189">
    <property type="entry name" value="LIPOYL"/>
    <property type="match status" value="1"/>
</dbReference>
<dbReference type="InterPro" id="IPR050179">
    <property type="entry name" value="Trans_hexapeptide_repeat"/>
</dbReference>
<dbReference type="InterPro" id="IPR011004">
    <property type="entry name" value="Trimer_LpxA-like_sf"/>
</dbReference>
<evidence type="ECO:0000256" key="3">
    <source>
        <dbReference type="PIRSR" id="PIRSR620019-2"/>
    </source>
</evidence>
<dbReference type="InterPro" id="IPR003016">
    <property type="entry name" value="2-oxoA_DH_lipoyl-BS"/>
</dbReference>
<name>A0A5C6X106_9DELT</name>
<feature type="site" description="Increases basicity of active site His" evidence="2">
    <location>
        <position position="307"/>
    </location>
</feature>
<dbReference type="Gene3D" id="2.40.50.100">
    <property type="match status" value="1"/>
</dbReference>
<dbReference type="InterPro" id="IPR011053">
    <property type="entry name" value="Single_hybrid_motif"/>
</dbReference>
<dbReference type="Gene3D" id="3.40.50.20">
    <property type="match status" value="1"/>
</dbReference>
<dbReference type="OrthoDB" id="9801456at2"/>
<dbReference type="CDD" id="cd06849">
    <property type="entry name" value="lipoyl_domain"/>
    <property type="match status" value="1"/>
</dbReference>
<dbReference type="InterPro" id="IPR001451">
    <property type="entry name" value="Hexapep"/>
</dbReference>
<keyword evidence="1" id="KW-0450">Lipoyl</keyword>
<dbReference type="Pfam" id="PF00364">
    <property type="entry name" value="Biotin_lipoyl"/>
    <property type="match status" value="1"/>
</dbReference>
<dbReference type="EMBL" id="VOSM01000012">
    <property type="protein sequence ID" value="TXD34778.1"/>
    <property type="molecule type" value="Genomic_DNA"/>
</dbReference>
<feature type="binding site" evidence="3">
    <location>
        <position position="315"/>
    </location>
    <ligand>
        <name>acetyl-CoA</name>
        <dbReference type="ChEBI" id="CHEBI:57288"/>
    </ligand>
</feature>
<dbReference type="SUPFAM" id="SSF51161">
    <property type="entry name" value="Trimeric LpxA-like enzymes"/>
    <property type="match status" value="1"/>
</dbReference>
<evidence type="ECO:0000256" key="2">
    <source>
        <dbReference type="PIRSR" id="PIRSR620019-1"/>
    </source>
</evidence>
<dbReference type="PROSITE" id="PS50968">
    <property type="entry name" value="BIOTINYL_LIPOYL"/>
    <property type="match status" value="1"/>
</dbReference>
<dbReference type="Proteomes" id="UP000321412">
    <property type="component" value="Unassembled WGS sequence"/>
</dbReference>
<proteinExistence type="predicted"/>
<dbReference type="CDD" id="cd03360">
    <property type="entry name" value="LbH_AT_putative"/>
    <property type="match status" value="1"/>
</dbReference>
<keyword evidence="6" id="KW-1185">Reference proteome</keyword>
<evidence type="ECO:0000313" key="6">
    <source>
        <dbReference type="Proteomes" id="UP000321412"/>
    </source>
</evidence>
<comment type="caution">
    <text evidence="5">The sequence shown here is derived from an EMBL/GenBank/DDBJ whole genome shotgun (WGS) entry which is preliminary data.</text>
</comment>
<gene>
    <name evidence="5" type="ORF">FRC98_18265</name>
</gene>
<dbReference type="InterPro" id="IPR020019">
    <property type="entry name" value="AcTrfase_PglD-like"/>
</dbReference>
<reference evidence="5 6" key="1">
    <citation type="submission" date="2019-08" db="EMBL/GenBank/DDBJ databases">
        <title>Bradymonadales sp. TMQ4.</title>
        <authorList>
            <person name="Liang Q."/>
        </authorList>
    </citation>
    <scope>NUCLEOTIDE SEQUENCE [LARGE SCALE GENOMIC DNA]</scope>
    <source>
        <strain evidence="5 6">TMQ4</strain>
    </source>
</reference>
<feature type="domain" description="Lipoyl-binding" evidence="4">
    <location>
        <begin position="1"/>
        <end position="76"/>
    </location>
</feature>
<evidence type="ECO:0000259" key="4">
    <source>
        <dbReference type="PROSITE" id="PS50968"/>
    </source>
</evidence>
<evidence type="ECO:0000313" key="5">
    <source>
        <dbReference type="EMBL" id="TXD34778.1"/>
    </source>
</evidence>
<protein>
    <recommendedName>
        <fullName evidence="4">Lipoyl-binding domain-containing protein</fullName>
    </recommendedName>
</protein>
<dbReference type="Gene3D" id="2.160.10.10">
    <property type="entry name" value="Hexapeptide repeat proteins"/>
    <property type="match status" value="1"/>
</dbReference>
<dbReference type="InterPro" id="IPR041561">
    <property type="entry name" value="PglD_N"/>
</dbReference>
<dbReference type="SUPFAM" id="SSF51230">
    <property type="entry name" value="Single hybrid motif"/>
    <property type="match status" value="1"/>
</dbReference>
<sequence length="372" mass="38507">MEIVRVPLLNANENELELVEVMVAVGDEVQKGDVLCTVESTKATFDVEAPAAGVVREWPTKEGSRVEVGALLCVLTATADEAYELSADDAAKAAESGDFRATRKAKELAEAHGLDLNEAGLTGVVRERDVRALLGQSQAEDVQKTTEGAVGAGRVHLSDLQVRPSAEQMVMYGAGGHARVLIDMIRQGRPDWELLAALDDGRTPPLDVLGVPIVGSSAELTTLRQAGVRLAALGIGAVTDNARRVGLYQKLVDAGFHVPNLIHPDASVSASVTMGLGNQIFAGAVVSATVRLGDNTIINSGAVVSHDCEIGSHAHITPGAILAGNVKVGAGAVVGMGVTVYLGVTIGEGAMIANGVHIMSDVAPGEVIRASR</sequence>